<proteinExistence type="predicted"/>
<geneLocation type="plasmid" evidence="1 2">
    <name>bgla_2p</name>
</geneLocation>
<keyword evidence="2" id="KW-1185">Reference proteome</keyword>
<gene>
    <name evidence="1" type="ordered locus">bgla_2p0730</name>
</gene>
<name>F2LS09_BURGS</name>
<dbReference type="AlphaFoldDB" id="F2LS09"/>
<dbReference type="eggNOG" id="ENOG502ZBUD">
    <property type="taxonomic scope" value="Bacteria"/>
</dbReference>
<evidence type="ECO:0000313" key="1">
    <source>
        <dbReference type="EMBL" id="AEA65668.1"/>
    </source>
</evidence>
<dbReference type="Proteomes" id="UP000008316">
    <property type="component" value="Plasmid bgla_2p"/>
</dbReference>
<accession>F2LS09</accession>
<sequence>MLWDHYVFRRGDGVHELWDDLLKDRPVQLLYIAGRGFDVRAQSVMREFVAGQQGTGRQTVSAKLLLLGFHGYELDDEIEGLTQENAAALEAVFAPLGETVTVTVAPPEGEDEISASDALRQRVKAVLDEIEGKTDIILDVSSLPRATYLALLTNILQRLVPNKVPEPGAEHPLYANGINFQVLVAEDAKLDGQIRAEDPSNDLVNIPGFFATWQLESVQDWPLVWFPVLGEGRVNQLQKIAGSIPTEAEVCPVVPHPSKDPRRADRLLVEYREPLFDSRKTPTSNILYAQESQPFEAYRQLLGAMKRYQNSMTILGGCRLVMTPLGSKLITLGTGLACFEMRPADWNAKYGVAIPHAEPRRYVASVDALRQSKPEVSVLLLTGEAYGMPK</sequence>
<evidence type="ECO:0000313" key="2">
    <source>
        <dbReference type="Proteomes" id="UP000008316"/>
    </source>
</evidence>
<reference evidence="1 2" key="1">
    <citation type="journal article" date="2011" name="J. Bacteriol.">
        <title>Complete genome sequence of Burkholderia gladioli BSR3.</title>
        <authorList>
            <person name="Seo Y.S."/>
            <person name="Lim J."/>
            <person name="Choi B.S."/>
            <person name="Kim H."/>
            <person name="Goo E."/>
            <person name="Lee B."/>
            <person name="Lim J.S."/>
            <person name="Choi I.Y."/>
            <person name="Moon J.S."/>
            <person name="Kim J."/>
            <person name="Hwang I."/>
        </authorList>
    </citation>
    <scope>NUCLEOTIDE SEQUENCE [LARGE SCALE GENOMIC DNA]</scope>
    <source>
        <strain evidence="1 2">BSR3</strain>
        <plasmid evidence="1">bgla_2p</plasmid>
    </source>
</reference>
<protein>
    <submittedName>
        <fullName evidence="1">Uncharacterized protein</fullName>
    </submittedName>
</protein>
<dbReference type="KEGG" id="bgd:bgla_2p0730"/>
<dbReference type="RefSeq" id="WP_013691803.1">
    <property type="nucleotide sequence ID" value="NC_015377.1"/>
</dbReference>
<keyword evidence="1" id="KW-0614">Plasmid</keyword>
<dbReference type="EMBL" id="CP002602">
    <property type="protein sequence ID" value="AEA65668.1"/>
    <property type="molecule type" value="Genomic_DNA"/>
</dbReference>
<dbReference type="HOGENOM" id="CLU_747886_0_0_4"/>
<organism evidence="1 2">
    <name type="scientific">Burkholderia gladioli (strain BSR3)</name>
    <dbReference type="NCBI Taxonomy" id="999541"/>
    <lineage>
        <taxon>Bacteria</taxon>
        <taxon>Pseudomonadati</taxon>
        <taxon>Pseudomonadota</taxon>
        <taxon>Betaproteobacteria</taxon>
        <taxon>Burkholderiales</taxon>
        <taxon>Burkholderiaceae</taxon>
        <taxon>Burkholderia</taxon>
    </lineage>
</organism>